<keyword evidence="5" id="KW-0378">Hydrolase</keyword>
<dbReference type="Pfam" id="PF19425">
    <property type="entry name" value="Csd3_N2"/>
    <property type="match status" value="1"/>
</dbReference>
<organism evidence="10 11">
    <name type="scientific">Carboxylicivirga sediminis</name>
    <dbReference type="NCBI Taxonomy" id="2006564"/>
    <lineage>
        <taxon>Bacteria</taxon>
        <taxon>Pseudomonadati</taxon>
        <taxon>Bacteroidota</taxon>
        <taxon>Bacteroidia</taxon>
        <taxon>Marinilabiliales</taxon>
        <taxon>Marinilabiliaceae</taxon>
        <taxon>Carboxylicivirga</taxon>
    </lineage>
</organism>
<reference evidence="10" key="1">
    <citation type="journal article" date="2018" name="Int. J. Syst. Evol. Microbiol.">
        <title>Carboxylicivirga sediminis sp. nov., isolated from coastal sediment.</title>
        <authorList>
            <person name="Wang F.Q."/>
            <person name="Ren L.H."/>
            <person name="Zou R.J."/>
            <person name="Sun Y.Z."/>
            <person name="Liu X.J."/>
            <person name="Jiang F."/>
            <person name="Liu L.J."/>
        </authorList>
    </citation>
    <scope>NUCLEOTIDE SEQUENCE</scope>
    <source>
        <strain evidence="10">JR1</strain>
    </source>
</reference>
<dbReference type="InterPro" id="IPR016047">
    <property type="entry name" value="M23ase_b-sheet_dom"/>
</dbReference>
<keyword evidence="3" id="KW-0645">Protease</keyword>
<comment type="caution">
    <text evidence="10">The sequence shown here is derived from an EMBL/GenBank/DDBJ whole genome shotgun (WGS) entry which is preliminary data.</text>
</comment>
<feature type="domain" description="Csd3-like second N-terminal" evidence="9">
    <location>
        <begin position="158"/>
        <end position="274"/>
    </location>
</feature>
<keyword evidence="7" id="KW-0482">Metalloprotease</keyword>
<sequence>MTKKKLFIPIIAVLLLIPVVYLLVNRCNHPISPVTEETLDSLDVIELPEPDLLYGLPVDSFQIEENTVKRNQFLADIFLKAGVDYPTINTIVEKTKPVFDVRKIKVGNQYHLFFSPDTLKQLRHFVYAIDNTDYMVVTLGDSIHAYRDIKETRRELKTASGVINSSLWVTMTENDINPLLAIELSEIFAWTVDFFGIEKGDNFKVYYNELYVDSVSIGIGEVQAAVFHHRGRDYYAFNYEEDSVKHFFDEEGQSLRKAFLKAPLKFSRISSRFSNSRLHPVLKIRRPHHGIDYAAPTGTPVYALGDGRVIARDYQKRGGGNYIKIKHNSVYTTVYMHLHGFAKGISKGTQVRQGQLIGYVGSTGLSTGPHLDFRVYKNGHPVDPLKIDAPPVNPVKEEHMQDYKQYIVPLKAQVDAIPLPVSN</sequence>
<evidence type="ECO:0000256" key="2">
    <source>
        <dbReference type="ARBA" id="ARBA00004196"/>
    </source>
</evidence>
<protein>
    <submittedName>
        <fullName evidence="10">Peptidoglycan DD-metalloendopeptidase family protein</fullName>
    </submittedName>
</protein>
<accession>A0A941F6W9</accession>
<keyword evidence="6" id="KW-0862">Zinc</keyword>
<dbReference type="RefSeq" id="WP_212192946.1">
    <property type="nucleotide sequence ID" value="NZ_JAGTAR010000043.1"/>
</dbReference>
<gene>
    <name evidence="10" type="ORF">KDU71_20280</name>
</gene>
<dbReference type="InterPro" id="IPR011055">
    <property type="entry name" value="Dup_hybrid_motif"/>
</dbReference>
<dbReference type="PANTHER" id="PTHR21666">
    <property type="entry name" value="PEPTIDASE-RELATED"/>
    <property type="match status" value="1"/>
</dbReference>
<feature type="domain" description="M23ase beta-sheet core" evidence="8">
    <location>
        <begin position="287"/>
        <end position="384"/>
    </location>
</feature>
<name>A0A941F6W9_9BACT</name>
<dbReference type="SUPFAM" id="SSF51261">
    <property type="entry name" value="Duplicated hybrid motif"/>
    <property type="match status" value="1"/>
</dbReference>
<dbReference type="GO" id="GO:0004222">
    <property type="term" value="F:metalloendopeptidase activity"/>
    <property type="evidence" value="ECO:0007669"/>
    <property type="project" value="TreeGrafter"/>
</dbReference>
<dbReference type="GO" id="GO:0006508">
    <property type="term" value="P:proteolysis"/>
    <property type="evidence" value="ECO:0007669"/>
    <property type="project" value="UniProtKB-KW"/>
</dbReference>
<dbReference type="InterPro" id="IPR050570">
    <property type="entry name" value="Cell_wall_metabolism_enzyme"/>
</dbReference>
<evidence type="ECO:0000256" key="6">
    <source>
        <dbReference type="ARBA" id="ARBA00022833"/>
    </source>
</evidence>
<dbReference type="Pfam" id="PF01551">
    <property type="entry name" value="Peptidase_M23"/>
    <property type="match status" value="1"/>
</dbReference>
<dbReference type="GO" id="GO:0030313">
    <property type="term" value="C:cell envelope"/>
    <property type="evidence" value="ECO:0007669"/>
    <property type="project" value="UniProtKB-SubCell"/>
</dbReference>
<dbReference type="EMBL" id="JAGTAR010000043">
    <property type="protein sequence ID" value="MBR8537921.1"/>
    <property type="molecule type" value="Genomic_DNA"/>
</dbReference>
<proteinExistence type="predicted"/>
<evidence type="ECO:0000256" key="5">
    <source>
        <dbReference type="ARBA" id="ARBA00022801"/>
    </source>
</evidence>
<dbReference type="InterPro" id="IPR045834">
    <property type="entry name" value="Csd3_N2"/>
</dbReference>
<evidence type="ECO:0000256" key="1">
    <source>
        <dbReference type="ARBA" id="ARBA00001947"/>
    </source>
</evidence>
<dbReference type="CDD" id="cd12797">
    <property type="entry name" value="M23_peptidase"/>
    <property type="match status" value="1"/>
</dbReference>
<reference evidence="10" key="2">
    <citation type="submission" date="2021-04" db="EMBL/GenBank/DDBJ databases">
        <authorList>
            <person name="Zhang T."/>
            <person name="Zhang Y."/>
            <person name="Lu D."/>
            <person name="Zuo D."/>
            <person name="Du Z."/>
        </authorList>
    </citation>
    <scope>NUCLEOTIDE SEQUENCE</scope>
    <source>
        <strain evidence="10">JR1</strain>
    </source>
</reference>
<comment type="subcellular location">
    <subcellularLocation>
        <location evidence="2">Cell envelope</location>
    </subcellularLocation>
</comment>
<dbReference type="GO" id="GO:0046872">
    <property type="term" value="F:metal ion binding"/>
    <property type="evidence" value="ECO:0007669"/>
    <property type="project" value="UniProtKB-KW"/>
</dbReference>
<evidence type="ECO:0000259" key="9">
    <source>
        <dbReference type="Pfam" id="PF19425"/>
    </source>
</evidence>
<evidence type="ECO:0000259" key="8">
    <source>
        <dbReference type="Pfam" id="PF01551"/>
    </source>
</evidence>
<dbReference type="Gene3D" id="2.70.70.10">
    <property type="entry name" value="Glucose Permease (Domain IIA)"/>
    <property type="match status" value="1"/>
</dbReference>
<evidence type="ECO:0000256" key="3">
    <source>
        <dbReference type="ARBA" id="ARBA00022670"/>
    </source>
</evidence>
<dbReference type="Proteomes" id="UP000679220">
    <property type="component" value="Unassembled WGS sequence"/>
</dbReference>
<dbReference type="Gene3D" id="3.10.450.350">
    <property type="match status" value="1"/>
</dbReference>
<evidence type="ECO:0000256" key="4">
    <source>
        <dbReference type="ARBA" id="ARBA00022723"/>
    </source>
</evidence>
<evidence type="ECO:0000313" key="10">
    <source>
        <dbReference type="EMBL" id="MBR8537921.1"/>
    </source>
</evidence>
<keyword evidence="11" id="KW-1185">Reference proteome</keyword>
<evidence type="ECO:0000313" key="11">
    <source>
        <dbReference type="Proteomes" id="UP000679220"/>
    </source>
</evidence>
<evidence type="ECO:0000256" key="7">
    <source>
        <dbReference type="ARBA" id="ARBA00023049"/>
    </source>
</evidence>
<dbReference type="AlphaFoldDB" id="A0A941F6W9"/>
<keyword evidence="4" id="KW-0479">Metal-binding</keyword>
<comment type="cofactor">
    <cofactor evidence="1">
        <name>Zn(2+)</name>
        <dbReference type="ChEBI" id="CHEBI:29105"/>
    </cofactor>
</comment>
<dbReference type="PANTHER" id="PTHR21666:SF288">
    <property type="entry name" value="CELL DIVISION PROTEIN YTFB"/>
    <property type="match status" value="1"/>
</dbReference>